<proteinExistence type="predicted"/>
<keyword evidence="2" id="KW-1185">Reference proteome</keyword>
<dbReference type="Proteomes" id="UP000800200">
    <property type="component" value="Unassembled WGS sequence"/>
</dbReference>
<evidence type="ECO:0000313" key="2">
    <source>
        <dbReference type="Proteomes" id="UP000800200"/>
    </source>
</evidence>
<sequence length="187" mass="20845">MWIQCDERPPRSANRRKWGTVCDYTALSAGLQLAWNQALMLQQLVWRPTMSEIIHLSTSQILTGSGIPTNPYVHLCGFGTAAPVLHANLDYFVWERRQASLAETEQYFRVAQCHHEKALALFRSLVTTVTPENYGATAAFSFLIVAFSSGLPVICGFSGTPDPVAGFIDILQILDRFGQRSSLLFHI</sequence>
<protein>
    <submittedName>
        <fullName evidence="1">Uncharacterized protein</fullName>
    </submittedName>
</protein>
<dbReference type="EMBL" id="ML994614">
    <property type="protein sequence ID" value="KAF2193263.1"/>
    <property type="molecule type" value="Genomic_DNA"/>
</dbReference>
<evidence type="ECO:0000313" key="1">
    <source>
        <dbReference type="EMBL" id="KAF2193263.1"/>
    </source>
</evidence>
<accession>A0A6A6EQF7</accession>
<name>A0A6A6EQF7_9PEZI</name>
<reference evidence="1" key="1">
    <citation type="journal article" date="2020" name="Stud. Mycol.">
        <title>101 Dothideomycetes genomes: a test case for predicting lifestyles and emergence of pathogens.</title>
        <authorList>
            <person name="Haridas S."/>
            <person name="Albert R."/>
            <person name="Binder M."/>
            <person name="Bloem J."/>
            <person name="Labutti K."/>
            <person name="Salamov A."/>
            <person name="Andreopoulos B."/>
            <person name="Baker S."/>
            <person name="Barry K."/>
            <person name="Bills G."/>
            <person name="Bluhm B."/>
            <person name="Cannon C."/>
            <person name="Castanera R."/>
            <person name="Culley D."/>
            <person name="Daum C."/>
            <person name="Ezra D."/>
            <person name="Gonzalez J."/>
            <person name="Henrissat B."/>
            <person name="Kuo A."/>
            <person name="Liang C."/>
            <person name="Lipzen A."/>
            <person name="Lutzoni F."/>
            <person name="Magnuson J."/>
            <person name="Mondo S."/>
            <person name="Nolan M."/>
            <person name="Ohm R."/>
            <person name="Pangilinan J."/>
            <person name="Park H.-J."/>
            <person name="Ramirez L."/>
            <person name="Alfaro M."/>
            <person name="Sun H."/>
            <person name="Tritt A."/>
            <person name="Yoshinaga Y."/>
            <person name="Zwiers L.-H."/>
            <person name="Turgeon B."/>
            <person name="Goodwin S."/>
            <person name="Spatafora J."/>
            <person name="Crous P."/>
            <person name="Grigoriev I."/>
        </authorList>
    </citation>
    <scope>NUCLEOTIDE SEQUENCE</scope>
    <source>
        <strain evidence="1">CBS 207.26</strain>
    </source>
</reference>
<dbReference type="AlphaFoldDB" id="A0A6A6EQF7"/>
<gene>
    <name evidence="1" type="ORF">K469DRAFT_693288</name>
</gene>
<organism evidence="1 2">
    <name type="scientific">Zopfia rhizophila CBS 207.26</name>
    <dbReference type="NCBI Taxonomy" id="1314779"/>
    <lineage>
        <taxon>Eukaryota</taxon>
        <taxon>Fungi</taxon>
        <taxon>Dikarya</taxon>
        <taxon>Ascomycota</taxon>
        <taxon>Pezizomycotina</taxon>
        <taxon>Dothideomycetes</taxon>
        <taxon>Dothideomycetes incertae sedis</taxon>
        <taxon>Zopfiaceae</taxon>
        <taxon>Zopfia</taxon>
    </lineage>
</organism>